<feature type="transmembrane region" description="Helical" evidence="1">
    <location>
        <begin position="31"/>
        <end position="60"/>
    </location>
</feature>
<keyword evidence="1" id="KW-0472">Membrane</keyword>
<organism evidence="2 3">
    <name type="scientific">Clostridium tetani</name>
    <dbReference type="NCBI Taxonomy" id="1513"/>
    <lineage>
        <taxon>Bacteria</taxon>
        <taxon>Bacillati</taxon>
        <taxon>Bacillota</taxon>
        <taxon>Clostridia</taxon>
        <taxon>Eubacteriales</taxon>
        <taxon>Clostridiaceae</taxon>
        <taxon>Clostridium</taxon>
    </lineage>
</organism>
<name>A0A4Q0VC83_CLOTA</name>
<feature type="transmembrane region" description="Helical" evidence="1">
    <location>
        <begin position="6"/>
        <end position="24"/>
    </location>
</feature>
<dbReference type="AlphaFoldDB" id="A0A4Q0VC83"/>
<keyword evidence="1" id="KW-0812">Transmembrane</keyword>
<keyword evidence="1" id="KW-1133">Transmembrane helix</keyword>
<feature type="transmembrane region" description="Helical" evidence="1">
    <location>
        <begin position="91"/>
        <end position="116"/>
    </location>
</feature>
<dbReference type="Proteomes" id="UP000290921">
    <property type="component" value="Unassembled WGS sequence"/>
</dbReference>
<feature type="transmembrane region" description="Helical" evidence="1">
    <location>
        <begin position="128"/>
        <end position="144"/>
    </location>
</feature>
<dbReference type="RefSeq" id="WP_129030336.1">
    <property type="nucleotide sequence ID" value="NZ_QMAP01000006.1"/>
</dbReference>
<protein>
    <recommendedName>
        <fullName evidence="4">TM2 domain-containing protein</fullName>
    </recommendedName>
</protein>
<accession>A0A4Q0VC83</accession>
<evidence type="ECO:0008006" key="4">
    <source>
        <dbReference type="Google" id="ProtNLM"/>
    </source>
</evidence>
<sequence length="162" mass="18971">MRSNKFLTFIFSFIPGAAHMYLGFQKKGIQIMLLFFSLLFLGNFLRTDMFLILLPIVWFYSFFDVRKAFNHSDAFVDEIKYFSLINFELKYLGYFLIFAGIIGLINGALFPILSVYLDWRIIQTIKDVLMSLILIIIGIKLISGKKVHFQEYKRLNPPSDKN</sequence>
<evidence type="ECO:0000313" key="2">
    <source>
        <dbReference type="EMBL" id="RXI48489.1"/>
    </source>
</evidence>
<dbReference type="EMBL" id="QMAP01000006">
    <property type="protein sequence ID" value="RXI48489.1"/>
    <property type="molecule type" value="Genomic_DNA"/>
</dbReference>
<reference evidence="2 3" key="1">
    <citation type="submission" date="2018-06" db="EMBL/GenBank/DDBJ databases">
        <title>Genome conservation of Clostridium tetani.</title>
        <authorList>
            <person name="Bruggemann H."/>
            <person name="Popoff M.R."/>
        </authorList>
    </citation>
    <scope>NUCLEOTIDE SEQUENCE [LARGE SCALE GENOMIC DNA]</scope>
    <source>
        <strain evidence="2 3">2017.061</strain>
    </source>
</reference>
<comment type="caution">
    <text evidence="2">The sequence shown here is derived from an EMBL/GenBank/DDBJ whole genome shotgun (WGS) entry which is preliminary data.</text>
</comment>
<evidence type="ECO:0000313" key="3">
    <source>
        <dbReference type="Proteomes" id="UP000290921"/>
    </source>
</evidence>
<evidence type="ECO:0000256" key="1">
    <source>
        <dbReference type="SAM" id="Phobius"/>
    </source>
</evidence>
<proteinExistence type="predicted"/>
<gene>
    <name evidence="2" type="ORF">DP130_07085</name>
</gene>